<evidence type="ECO:0000313" key="2">
    <source>
        <dbReference type="Proteomes" id="UP001177744"/>
    </source>
</evidence>
<comment type="caution">
    <text evidence="1">The sequence shown here is derived from an EMBL/GenBank/DDBJ whole genome shotgun (WGS) entry which is preliminary data.</text>
</comment>
<name>A0AA40HZP1_CNENI</name>
<gene>
    <name evidence="1" type="ORF">QTO34_018466</name>
</gene>
<dbReference type="AlphaFoldDB" id="A0AA40HZP1"/>
<protein>
    <submittedName>
        <fullName evidence="1">Uncharacterized protein</fullName>
    </submittedName>
</protein>
<organism evidence="1 2">
    <name type="scientific">Cnephaeus nilssonii</name>
    <name type="common">Northern bat</name>
    <name type="synonym">Eptesicus nilssonii</name>
    <dbReference type="NCBI Taxonomy" id="3371016"/>
    <lineage>
        <taxon>Eukaryota</taxon>
        <taxon>Metazoa</taxon>
        <taxon>Chordata</taxon>
        <taxon>Craniata</taxon>
        <taxon>Vertebrata</taxon>
        <taxon>Euteleostomi</taxon>
        <taxon>Mammalia</taxon>
        <taxon>Eutheria</taxon>
        <taxon>Laurasiatheria</taxon>
        <taxon>Chiroptera</taxon>
        <taxon>Yangochiroptera</taxon>
        <taxon>Vespertilionidae</taxon>
        <taxon>Cnephaeus</taxon>
    </lineage>
</organism>
<proteinExistence type="predicted"/>
<reference evidence="1" key="1">
    <citation type="submission" date="2023-06" db="EMBL/GenBank/DDBJ databases">
        <title>Reference genome for the Northern bat (Eptesicus nilssonii), a most northern bat species.</title>
        <authorList>
            <person name="Laine V.N."/>
            <person name="Pulliainen A.T."/>
            <person name="Lilley T.M."/>
        </authorList>
    </citation>
    <scope>NUCLEOTIDE SEQUENCE</scope>
    <source>
        <strain evidence="1">BLF_Eptnil</strain>
        <tissue evidence="1">Kidney</tissue>
    </source>
</reference>
<accession>A0AA40HZP1</accession>
<evidence type="ECO:0000313" key="1">
    <source>
        <dbReference type="EMBL" id="KAK1339906.1"/>
    </source>
</evidence>
<keyword evidence="2" id="KW-1185">Reference proteome</keyword>
<sequence>MTQTLSSRCQWRHELSVLLAQSATPATLSPAPCASCWPNRGRSGVMVILFDPVRSFGKDAHGSLRSTKMFILGNKVCGTKLIFLWQGKEFSGVMPTFWKQQQNDTAKMEQNTD</sequence>
<dbReference type="Proteomes" id="UP001177744">
    <property type="component" value="Unassembled WGS sequence"/>
</dbReference>
<dbReference type="EMBL" id="JAULJE010000008">
    <property type="protein sequence ID" value="KAK1339906.1"/>
    <property type="molecule type" value="Genomic_DNA"/>
</dbReference>